<dbReference type="Proteomes" id="UP001162162">
    <property type="component" value="Unassembled WGS sequence"/>
</dbReference>
<reference evidence="17" key="1">
    <citation type="journal article" date="2023" name="Insect Mol. Biol.">
        <title>Genome sequencing provides insights into the evolution of gene families encoding plant cell wall-degrading enzymes in longhorned beetles.</title>
        <authorList>
            <person name="Shin N.R."/>
            <person name="Okamura Y."/>
            <person name="Kirsch R."/>
            <person name="Pauchet Y."/>
        </authorList>
    </citation>
    <scope>NUCLEOTIDE SEQUENCE</scope>
    <source>
        <strain evidence="17">AMC_N1</strain>
    </source>
</reference>
<evidence type="ECO:0000256" key="8">
    <source>
        <dbReference type="ARBA" id="ARBA00022777"/>
    </source>
</evidence>
<feature type="domain" description="Pyruvate kinase barrel" evidence="15">
    <location>
        <begin position="57"/>
        <end position="370"/>
    </location>
</feature>
<dbReference type="GO" id="GO:0030955">
    <property type="term" value="F:potassium ion binding"/>
    <property type="evidence" value="ECO:0007669"/>
    <property type="project" value="InterPro"/>
</dbReference>
<evidence type="ECO:0000256" key="9">
    <source>
        <dbReference type="ARBA" id="ARBA00022840"/>
    </source>
</evidence>
<evidence type="ECO:0000256" key="2">
    <source>
        <dbReference type="ARBA" id="ARBA00004997"/>
    </source>
</evidence>
<dbReference type="InterPro" id="IPR040442">
    <property type="entry name" value="Pyrv_kinase-like_dom_sf"/>
</dbReference>
<dbReference type="InterPro" id="IPR015795">
    <property type="entry name" value="Pyrv_Knase_C"/>
</dbReference>
<comment type="pathway">
    <text evidence="2 14">Carbohydrate degradation; glycolysis; pyruvate from D-glyceraldehyde 3-phosphate: step 5/5.</text>
</comment>
<dbReference type="Gene3D" id="2.40.33.10">
    <property type="entry name" value="PK beta-barrel domain-like"/>
    <property type="match status" value="1"/>
</dbReference>
<keyword evidence="8 14" id="KW-0418">Kinase</keyword>
<evidence type="ECO:0000256" key="3">
    <source>
        <dbReference type="ARBA" id="ARBA00008663"/>
    </source>
</evidence>
<keyword evidence="9" id="KW-0067">ATP-binding</keyword>
<name>A0AAV8XMN1_9CUCU</name>
<evidence type="ECO:0000256" key="10">
    <source>
        <dbReference type="ARBA" id="ARBA00022842"/>
    </source>
</evidence>
<comment type="similarity">
    <text evidence="3 14">Belongs to the pyruvate kinase family.</text>
</comment>
<dbReference type="EMBL" id="JAPWTK010000466">
    <property type="protein sequence ID" value="KAJ8939821.1"/>
    <property type="molecule type" value="Genomic_DNA"/>
</dbReference>
<keyword evidence="18" id="KW-1185">Reference proteome</keyword>
<dbReference type="GO" id="GO:0016301">
    <property type="term" value="F:kinase activity"/>
    <property type="evidence" value="ECO:0007669"/>
    <property type="project" value="UniProtKB-KW"/>
</dbReference>
<comment type="catalytic activity">
    <reaction evidence="13">
        <text>pyruvate + ATP = phosphoenolpyruvate + ADP + H(+)</text>
        <dbReference type="Rhea" id="RHEA:18157"/>
        <dbReference type="ChEBI" id="CHEBI:15361"/>
        <dbReference type="ChEBI" id="CHEBI:15378"/>
        <dbReference type="ChEBI" id="CHEBI:30616"/>
        <dbReference type="ChEBI" id="CHEBI:58702"/>
        <dbReference type="ChEBI" id="CHEBI:456216"/>
        <dbReference type="EC" id="2.7.1.40"/>
    </reaction>
    <physiologicalReaction direction="right-to-left" evidence="13">
        <dbReference type="Rhea" id="RHEA:18159"/>
    </physiologicalReaction>
</comment>
<dbReference type="PRINTS" id="PR01050">
    <property type="entry name" value="PYRUVTKNASE"/>
</dbReference>
<dbReference type="PANTHER" id="PTHR11817">
    <property type="entry name" value="PYRUVATE KINASE"/>
    <property type="match status" value="1"/>
</dbReference>
<sequence>MSVNPFNPKCPKLPWMVDFYTSDDGKVYDTQLQAAFANTTLDYLSCLNIKSKPAKFKETQLVCSISANTSCNTIEEMLQQGMSVAKIVGTSQAKILETMSKIHAVTNNYSRKLGRVYPLAIALEIKGPEIRTGILKGPENKIYLEKGKITNITTNPSYEEHVTEDMIYVDYENFPAIVHPGDKVLLDNGSVTLSALECVESIIRCIVERAGQLLSNASVIVQDAPIEMPMVSASDKELLKLSIHEHVDYLFLSGIYSKEGILEVKDLLGEEGKSILIFPKIDSLVSIENVNKILEISDGICLDCDRLMVELPKEKVFLVQKSILAKCNLAGKPCVCTIKISDLRSISKSEVCDIANAVLDGADALLIPPEACIKDLVKSIVVICKEAEPAVYQKQIFNELSNSITSPMEALYALAMSAVESALKTNAAAVICLTSSGRTAKLLSRFKPRCPIIAITRYIGVAKQLCIFRGVEPILYLKSFGGNWDKDVAERVQLGVTYGKYIGYIRMGDAVVTVTGSRPECGMPNNIQDFRILNET</sequence>
<dbReference type="InterPro" id="IPR015813">
    <property type="entry name" value="Pyrv/PenolPyrv_kinase-like_dom"/>
</dbReference>
<keyword evidence="12" id="KW-0670">Pyruvate</keyword>
<dbReference type="Pfam" id="PF00224">
    <property type="entry name" value="PK"/>
    <property type="match status" value="1"/>
</dbReference>
<dbReference type="SUPFAM" id="SSF52935">
    <property type="entry name" value="PK C-terminal domain-like"/>
    <property type="match status" value="1"/>
</dbReference>
<evidence type="ECO:0000313" key="18">
    <source>
        <dbReference type="Proteomes" id="UP001162162"/>
    </source>
</evidence>
<evidence type="ECO:0000256" key="1">
    <source>
        <dbReference type="ARBA" id="ARBA00001958"/>
    </source>
</evidence>
<comment type="cofactor">
    <cofactor evidence="1">
        <name>K(+)</name>
        <dbReference type="ChEBI" id="CHEBI:29103"/>
    </cofactor>
</comment>
<evidence type="ECO:0000259" key="15">
    <source>
        <dbReference type="Pfam" id="PF00224"/>
    </source>
</evidence>
<protein>
    <recommendedName>
        <fullName evidence="4 14">Pyruvate kinase</fullName>
        <ecNumber evidence="4 14">2.7.1.40</ecNumber>
    </recommendedName>
</protein>
<dbReference type="SUPFAM" id="SSF51621">
    <property type="entry name" value="Phosphoenolpyruvate/pyruvate domain"/>
    <property type="match status" value="1"/>
</dbReference>
<dbReference type="Gene3D" id="3.20.20.60">
    <property type="entry name" value="Phosphoenolpyruvate-binding domains"/>
    <property type="match status" value="1"/>
</dbReference>
<dbReference type="GO" id="GO:0004743">
    <property type="term" value="F:pyruvate kinase activity"/>
    <property type="evidence" value="ECO:0007669"/>
    <property type="project" value="UniProtKB-EC"/>
</dbReference>
<evidence type="ECO:0000256" key="4">
    <source>
        <dbReference type="ARBA" id="ARBA00012142"/>
    </source>
</evidence>
<evidence type="ECO:0000256" key="12">
    <source>
        <dbReference type="ARBA" id="ARBA00023317"/>
    </source>
</evidence>
<keyword evidence="7" id="KW-0547">Nucleotide-binding</keyword>
<evidence type="ECO:0000313" key="17">
    <source>
        <dbReference type="EMBL" id="KAJ8939821.1"/>
    </source>
</evidence>
<keyword evidence="11 14" id="KW-0324">Glycolysis</keyword>
<keyword evidence="5 14" id="KW-0808">Transferase</keyword>
<comment type="caution">
    <text evidence="17">The sequence shown here is derived from an EMBL/GenBank/DDBJ whole genome shotgun (WGS) entry which is preliminary data.</text>
</comment>
<dbReference type="Pfam" id="PF02887">
    <property type="entry name" value="PK_C"/>
    <property type="match status" value="1"/>
</dbReference>
<dbReference type="Gene3D" id="3.40.1380.20">
    <property type="entry name" value="Pyruvate kinase, C-terminal domain"/>
    <property type="match status" value="1"/>
</dbReference>
<dbReference type="InterPro" id="IPR011037">
    <property type="entry name" value="Pyrv_Knase-like_insert_dom_sf"/>
</dbReference>
<keyword evidence="10 14" id="KW-0460">Magnesium</keyword>
<dbReference type="InterPro" id="IPR001697">
    <property type="entry name" value="Pyr_Knase"/>
</dbReference>
<dbReference type="InterPro" id="IPR036918">
    <property type="entry name" value="Pyrv_Knase_C_sf"/>
</dbReference>
<evidence type="ECO:0000256" key="6">
    <source>
        <dbReference type="ARBA" id="ARBA00022723"/>
    </source>
</evidence>
<dbReference type="GO" id="GO:0000287">
    <property type="term" value="F:magnesium ion binding"/>
    <property type="evidence" value="ECO:0007669"/>
    <property type="project" value="InterPro"/>
</dbReference>
<dbReference type="EC" id="2.7.1.40" evidence="4 14"/>
<accession>A0AAV8XMN1</accession>
<dbReference type="FunFam" id="2.40.33.10:FF:000001">
    <property type="entry name" value="Pyruvate kinase"/>
    <property type="match status" value="1"/>
</dbReference>
<gene>
    <name evidence="17" type="ORF">NQ318_014948</name>
</gene>
<dbReference type="GO" id="GO:0005524">
    <property type="term" value="F:ATP binding"/>
    <property type="evidence" value="ECO:0007669"/>
    <property type="project" value="UniProtKB-KW"/>
</dbReference>
<evidence type="ECO:0000256" key="14">
    <source>
        <dbReference type="RuleBase" id="RU000504"/>
    </source>
</evidence>
<organism evidence="17 18">
    <name type="scientific">Aromia moschata</name>
    <dbReference type="NCBI Taxonomy" id="1265417"/>
    <lineage>
        <taxon>Eukaryota</taxon>
        <taxon>Metazoa</taxon>
        <taxon>Ecdysozoa</taxon>
        <taxon>Arthropoda</taxon>
        <taxon>Hexapoda</taxon>
        <taxon>Insecta</taxon>
        <taxon>Pterygota</taxon>
        <taxon>Neoptera</taxon>
        <taxon>Endopterygota</taxon>
        <taxon>Coleoptera</taxon>
        <taxon>Polyphaga</taxon>
        <taxon>Cucujiformia</taxon>
        <taxon>Chrysomeloidea</taxon>
        <taxon>Cerambycidae</taxon>
        <taxon>Cerambycinae</taxon>
        <taxon>Callichromatini</taxon>
        <taxon>Aromia</taxon>
    </lineage>
</organism>
<keyword evidence="6" id="KW-0479">Metal-binding</keyword>
<proteinExistence type="inferred from homology"/>
<dbReference type="SUPFAM" id="SSF50800">
    <property type="entry name" value="PK beta-barrel domain-like"/>
    <property type="match status" value="1"/>
</dbReference>
<evidence type="ECO:0000256" key="11">
    <source>
        <dbReference type="ARBA" id="ARBA00023152"/>
    </source>
</evidence>
<dbReference type="InterPro" id="IPR015806">
    <property type="entry name" value="Pyrv_Knase_insert_dom_sf"/>
</dbReference>
<feature type="domain" description="Pyruvate kinase C-terminal" evidence="16">
    <location>
        <begin position="413"/>
        <end position="523"/>
    </location>
</feature>
<evidence type="ECO:0000259" key="16">
    <source>
        <dbReference type="Pfam" id="PF02887"/>
    </source>
</evidence>
<dbReference type="AlphaFoldDB" id="A0AAV8XMN1"/>
<evidence type="ECO:0000256" key="7">
    <source>
        <dbReference type="ARBA" id="ARBA00022741"/>
    </source>
</evidence>
<dbReference type="InterPro" id="IPR015793">
    <property type="entry name" value="Pyrv_Knase_brl"/>
</dbReference>
<evidence type="ECO:0000256" key="13">
    <source>
        <dbReference type="ARBA" id="ARBA00048967"/>
    </source>
</evidence>
<evidence type="ECO:0000256" key="5">
    <source>
        <dbReference type="ARBA" id="ARBA00022679"/>
    </source>
</evidence>